<dbReference type="SUPFAM" id="SSF46689">
    <property type="entry name" value="Homeodomain-like"/>
    <property type="match status" value="1"/>
</dbReference>
<dbReference type="InterPro" id="IPR050204">
    <property type="entry name" value="AraC_XylS_family_regulators"/>
</dbReference>
<dbReference type="GO" id="GO:0043565">
    <property type="term" value="F:sequence-specific DNA binding"/>
    <property type="evidence" value="ECO:0007669"/>
    <property type="project" value="InterPro"/>
</dbReference>
<dbReference type="SMART" id="SM00342">
    <property type="entry name" value="HTH_ARAC"/>
    <property type="match status" value="1"/>
</dbReference>
<evidence type="ECO:0000259" key="4">
    <source>
        <dbReference type="PROSITE" id="PS01124"/>
    </source>
</evidence>
<gene>
    <name evidence="5" type="ORF">F5544_16330</name>
</gene>
<keyword evidence="2" id="KW-0238">DNA-binding</keyword>
<keyword evidence="6" id="KW-1185">Reference proteome</keyword>
<sequence length="287" mass="30829">MAAIRARCIWGAPLVAGMESASRAAHPALRHVVSGYSGYRFRGGTIAAARRLIPDRSITLVISLANPLRVLDGSAPSAVCARAPVHGLRMAPLLIANDLQQYAFELRLHPMALPALFGLPAAEITGAVVDLADLPVPLAGSLPERLAAQPDWDAQFDVLDTCLLTALREHQVVPELAWSWRRIVHTRGKVGIEQLATEIGWSRRYLTRRFRNEVGLGPKQLSRLVRFEHCAGMLRATPGGPISDIAAAGGYSDHAHMSNEWRALAGCAPTEYLGMLTGSCGGPAEIA</sequence>
<reference evidence="5 6" key="1">
    <citation type="journal article" date="2019" name="ACS Chem. Biol.">
        <title>Identification and Mobilization of a Cryptic Antibiotic Biosynthesis Gene Locus from a Human-Pathogenic Nocardia Isolate.</title>
        <authorList>
            <person name="Herisse M."/>
            <person name="Ishida K."/>
            <person name="Porter J.L."/>
            <person name="Howden B."/>
            <person name="Hertweck C."/>
            <person name="Stinear T.P."/>
            <person name="Pidot S.J."/>
        </authorList>
    </citation>
    <scope>NUCLEOTIDE SEQUENCE [LARGE SCALE GENOMIC DNA]</scope>
    <source>
        <strain evidence="5 6">AUSMDU00012717</strain>
    </source>
</reference>
<dbReference type="PANTHER" id="PTHR46796">
    <property type="entry name" value="HTH-TYPE TRANSCRIPTIONAL ACTIVATOR RHAS-RELATED"/>
    <property type="match status" value="1"/>
</dbReference>
<dbReference type="Gene3D" id="1.10.10.60">
    <property type="entry name" value="Homeodomain-like"/>
    <property type="match status" value="1"/>
</dbReference>
<dbReference type="KEGG" id="nah:F5544_16330"/>
<name>A0A6G9YCZ4_9NOCA</name>
<dbReference type="InterPro" id="IPR009057">
    <property type="entry name" value="Homeodomain-like_sf"/>
</dbReference>
<evidence type="ECO:0000256" key="2">
    <source>
        <dbReference type="ARBA" id="ARBA00023125"/>
    </source>
</evidence>
<accession>A0A6G9YCZ4</accession>
<proteinExistence type="predicted"/>
<dbReference type="PANTHER" id="PTHR46796:SF15">
    <property type="entry name" value="BLL1074 PROTEIN"/>
    <property type="match status" value="1"/>
</dbReference>
<dbReference type="InterPro" id="IPR018060">
    <property type="entry name" value="HTH_AraC"/>
</dbReference>
<dbReference type="Pfam" id="PF12833">
    <property type="entry name" value="HTH_18"/>
    <property type="match status" value="1"/>
</dbReference>
<dbReference type="PROSITE" id="PS01124">
    <property type="entry name" value="HTH_ARAC_FAMILY_2"/>
    <property type="match status" value="1"/>
</dbReference>
<dbReference type="AlphaFoldDB" id="A0A6G9YCZ4"/>
<dbReference type="GO" id="GO:0003700">
    <property type="term" value="F:DNA-binding transcription factor activity"/>
    <property type="evidence" value="ECO:0007669"/>
    <property type="project" value="InterPro"/>
</dbReference>
<evidence type="ECO:0000313" key="5">
    <source>
        <dbReference type="EMBL" id="QIS11145.1"/>
    </source>
</evidence>
<evidence type="ECO:0000256" key="1">
    <source>
        <dbReference type="ARBA" id="ARBA00023015"/>
    </source>
</evidence>
<evidence type="ECO:0000256" key="3">
    <source>
        <dbReference type="ARBA" id="ARBA00023163"/>
    </source>
</evidence>
<keyword evidence="1" id="KW-0805">Transcription regulation</keyword>
<feature type="domain" description="HTH araC/xylS-type" evidence="4">
    <location>
        <begin position="192"/>
        <end position="275"/>
    </location>
</feature>
<evidence type="ECO:0000313" key="6">
    <source>
        <dbReference type="Proteomes" id="UP000503540"/>
    </source>
</evidence>
<dbReference type="EMBL" id="CP046172">
    <property type="protein sequence ID" value="QIS11145.1"/>
    <property type="molecule type" value="Genomic_DNA"/>
</dbReference>
<dbReference type="Proteomes" id="UP000503540">
    <property type="component" value="Chromosome"/>
</dbReference>
<organism evidence="5 6">
    <name type="scientific">Nocardia arthritidis</name>
    <dbReference type="NCBI Taxonomy" id="228602"/>
    <lineage>
        <taxon>Bacteria</taxon>
        <taxon>Bacillati</taxon>
        <taxon>Actinomycetota</taxon>
        <taxon>Actinomycetes</taxon>
        <taxon>Mycobacteriales</taxon>
        <taxon>Nocardiaceae</taxon>
        <taxon>Nocardia</taxon>
    </lineage>
</organism>
<protein>
    <submittedName>
        <fullName evidence="5">Helix-turn-helix domain-containing protein</fullName>
    </submittedName>
</protein>
<keyword evidence="3" id="KW-0804">Transcription</keyword>